<dbReference type="Proteomes" id="UP000885364">
    <property type="component" value="Unassembled WGS sequence"/>
</dbReference>
<evidence type="ECO:0000313" key="2">
    <source>
        <dbReference type="EMBL" id="EBS6847847.1"/>
    </source>
</evidence>
<evidence type="ECO:0000313" key="3">
    <source>
        <dbReference type="EMBL" id="MHI21170.1"/>
    </source>
</evidence>
<protein>
    <submittedName>
        <fullName evidence="4">Uncharacterized protein</fullName>
    </submittedName>
</protein>
<proteinExistence type="predicted"/>
<organism evidence="4">
    <name type="scientific">Salmonella enterica</name>
    <name type="common">Salmonella choleraesuis</name>
    <dbReference type="NCBI Taxonomy" id="28901"/>
    <lineage>
        <taxon>Bacteria</taxon>
        <taxon>Pseudomonadati</taxon>
        <taxon>Pseudomonadota</taxon>
        <taxon>Gammaproteobacteria</taxon>
        <taxon>Enterobacterales</taxon>
        <taxon>Enterobacteriaceae</taxon>
        <taxon>Salmonella</taxon>
    </lineage>
</organism>
<feature type="region of interest" description="Disordered" evidence="1">
    <location>
        <begin position="30"/>
        <end position="51"/>
    </location>
</feature>
<accession>A0A3J2PDX7</accession>
<dbReference type="EMBL" id="AAGWGZ010000005">
    <property type="protein sequence ID" value="EBS6847847.1"/>
    <property type="molecule type" value="Genomic_DNA"/>
</dbReference>
<gene>
    <name evidence="2" type="ORF">CBX34_09055</name>
    <name evidence="3" type="ORF">EEM47_04605</name>
    <name evidence="4" type="ORF">EEN88_03295</name>
</gene>
<comment type="caution">
    <text evidence="4">The sequence shown here is derived from an EMBL/GenBank/DDBJ whole genome shotgun (WGS) entry which is preliminary data.</text>
</comment>
<dbReference type="AlphaFoldDB" id="A0A3J2PDX7"/>
<dbReference type="EMBL" id="ROVY01000009">
    <property type="protein sequence ID" value="MHI21170.1"/>
    <property type="molecule type" value="Genomic_DNA"/>
</dbReference>
<evidence type="ECO:0000256" key="1">
    <source>
        <dbReference type="SAM" id="MobiDB-lite"/>
    </source>
</evidence>
<name>A0A3J2PDX7_SALER</name>
<dbReference type="EMBL" id="RNUA01000006">
    <property type="protein sequence ID" value="MHS96916.1"/>
    <property type="molecule type" value="Genomic_DNA"/>
</dbReference>
<evidence type="ECO:0000313" key="4">
    <source>
        <dbReference type="EMBL" id="MHS96916.1"/>
    </source>
</evidence>
<dbReference type="Proteomes" id="UP000839513">
    <property type="component" value="Unassembled WGS sequence"/>
</dbReference>
<sequence length="118" mass="13750">MLLTRFIQAQRFQHDNGKIFICTKMRQRSHFSNRSENKKPRRKEARFLQRDAGGSRETHCVMSTAEVYAFCAERAISARILMNLSMDQMLCSVYKLLFIYTVINYNVFDTMCYAGAAS</sequence>
<reference evidence="4" key="1">
    <citation type="submission" date="2018-11" db="EMBL/GenBank/DDBJ databases">
        <authorList>
            <consortium name="PulseNet: The National Subtyping Network for Foodborne Disease Surveillance"/>
            <person name="Tarr C.L."/>
            <person name="Trees E."/>
            <person name="Katz L.S."/>
            <person name="Carleton-Romer H.A."/>
            <person name="Stroika S."/>
            <person name="Kucerova Z."/>
            <person name="Roache K.F."/>
            <person name="Sabol A.L."/>
            <person name="Besser J."/>
            <person name="Gerner-Smidt P."/>
        </authorList>
    </citation>
    <scope>NUCLEOTIDE SEQUENCE [LARGE SCALE GENOMIC DNA]</scope>
    <source>
        <strain evidence="2">08-0470</strain>
        <strain evidence="4">PNUSAS059687</strain>
        <strain evidence="3">PNUSAS059688</strain>
    </source>
</reference>